<evidence type="ECO:0000256" key="5">
    <source>
        <dbReference type="SAM" id="Phobius"/>
    </source>
</evidence>
<evidence type="ECO:0000256" key="3">
    <source>
        <dbReference type="ARBA" id="ARBA00022989"/>
    </source>
</evidence>
<name>A0A2U2C896_9RHOB</name>
<reference evidence="6 7" key="1">
    <citation type="submission" date="2018-05" db="EMBL/GenBank/DDBJ databases">
        <title>Pararhodobacter marina sp. nov., isolated from deep-sea water of the Indian Ocean.</title>
        <authorList>
            <person name="Lai Q.Sr."/>
            <person name="Liu X."/>
            <person name="Shao Z."/>
        </authorList>
    </citation>
    <scope>NUCLEOTIDE SEQUENCE [LARGE SCALE GENOMIC DNA]</scope>
    <source>
        <strain evidence="6 7">CIC4N-9</strain>
    </source>
</reference>
<dbReference type="SUPFAM" id="SSF161084">
    <property type="entry name" value="MAPEG domain-like"/>
    <property type="match status" value="1"/>
</dbReference>
<comment type="subcellular location">
    <subcellularLocation>
        <location evidence="1">Membrane</location>
    </subcellularLocation>
</comment>
<dbReference type="Gene3D" id="1.20.120.550">
    <property type="entry name" value="Membrane associated eicosanoid/glutathione metabolism-like domain"/>
    <property type="match status" value="1"/>
</dbReference>
<evidence type="ECO:0000313" key="7">
    <source>
        <dbReference type="Proteomes" id="UP000244940"/>
    </source>
</evidence>
<keyword evidence="3 5" id="KW-1133">Transmembrane helix</keyword>
<feature type="transmembrane region" description="Helical" evidence="5">
    <location>
        <begin position="6"/>
        <end position="26"/>
    </location>
</feature>
<evidence type="ECO:0000256" key="4">
    <source>
        <dbReference type="ARBA" id="ARBA00023136"/>
    </source>
</evidence>
<dbReference type="PANTHER" id="PTHR35371">
    <property type="entry name" value="INNER MEMBRANE PROTEIN"/>
    <property type="match status" value="1"/>
</dbReference>
<keyword evidence="4 5" id="KW-0472">Membrane</keyword>
<gene>
    <name evidence="6" type="ORF">C4N9_13650</name>
</gene>
<dbReference type="Pfam" id="PF01124">
    <property type="entry name" value="MAPEG"/>
    <property type="match status" value="1"/>
</dbReference>
<proteinExistence type="predicted"/>
<protein>
    <submittedName>
        <fullName evidence="6">MAPEG family protein</fullName>
    </submittedName>
</protein>
<dbReference type="GO" id="GO:0016020">
    <property type="term" value="C:membrane"/>
    <property type="evidence" value="ECO:0007669"/>
    <property type="project" value="UniProtKB-SubCell"/>
</dbReference>
<dbReference type="PANTHER" id="PTHR35371:SF1">
    <property type="entry name" value="BLR7753 PROTEIN"/>
    <property type="match status" value="1"/>
</dbReference>
<sequence length="130" mass="14148">MTPELAALSALAFVHFATIFIAQRFLTRDIGTEGNTGTRENLDERLSPLTKRLRRATDNFTENVGPFIIAVLVVVLAGKSSTATAVLAWIYVGARVLYVPAYALAWVPWRTLIFGVGMLSTLALLVLGLI</sequence>
<feature type="transmembrane region" description="Helical" evidence="5">
    <location>
        <begin position="112"/>
        <end position="129"/>
    </location>
</feature>
<feature type="transmembrane region" description="Helical" evidence="5">
    <location>
        <begin position="64"/>
        <end position="92"/>
    </location>
</feature>
<dbReference type="AlphaFoldDB" id="A0A2U2C896"/>
<accession>A0A2U2C896</accession>
<comment type="caution">
    <text evidence="6">The sequence shown here is derived from an EMBL/GenBank/DDBJ whole genome shotgun (WGS) entry which is preliminary data.</text>
</comment>
<organism evidence="6 7">
    <name type="scientific">Pararhodobacter marinus</name>
    <dbReference type="NCBI Taxonomy" id="2184063"/>
    <lineage>
        <taxon>Bacteria</taxon>
        <taxon>Pseudomonadati</taxon>
        <taxon>Pseudomonadota</taxon>
        <taxon>Alphaproteobacteria</taxon>
        <taxon>Rhodobacterales</taxon>
        <taxon>Paracoccaceae</taxon>
        <taxon>Pararhodobacter</taxon>
    </lineage>
</organism>
<evidence type="ECO:0000313" key="6">
    <source>
        <dbReference type="EMBL" id="PWE28069.1"/>
    </source>
</evidence>
<dbReference type="InterPro" id="IPR001129">
    <property type="entry name" value="Membr-assoc_MAPEG"/>
</dbReference>
<dbReference type="Proteomes" id="UP000244940">
    <property type="component" value="Unassembled WGS sequence"/>
</dbReference>
<dbReference type="EMBL" id="QEYD01000008">
    <property type="protein sequence ID" value="PWE28069.1"/>
    <property type="molecule type" value="Genomic_DNA"/>
</dbReference>
<dbReference type="InterPro" id="IPR023352">
    <property type="entry name" value="MAPEG-like_dom_sf"/>
</dbReference>
<evidence type="ECO:0000256" key="2">
    <source>
        <dbReference type="ARBA" id="ARBA00022692"/>
    </source>
</evidence>
<keyword evidence="2 5" id="KW-0812">Transmembrane</keyword>
<keyword evidence="7" id="KW-1185">Reference proteome</keyword>
<evidence type="ECO:0000256" key="1">
    <source>
        <dbReference type="ARBA" id="ARBA00004370"/>
    </source>
</evidence>
<dbReference type="OrthoDB" id="7743618at2"/>